<accession>A0AAV7QXV9</accession>
<dbReference type="AlphaFoldDB" id="A0AAV7QXV9"/>
<keyword evidence="2" id="KW-0963">Cytoplasm</keyword>
<evidence type="ECO:0000256" key="2">
    <source>
        <dbReference type="ARBA" id="ARBA00022490"/>
    </source>
</evidence>
<comment type="caution">
    <text evidence="7">The sequence shown here is derived from an EMBL/GenBank/DDBJ whole genome shotgun (WGS) entry which is preliminary data.</text>
</comment>
<evidence type="ECO:0000256" key="1">
    <source>
        <dbReference type="ARBA" id="ARBA00004430"/>
    </source>
</evidence>
<proteinExistence type="inferred from homology"/>
<dbReference type="InterPro" id="IPR052683">
    <property type="entry name" value="CIMIP2A"/>
</dbReference>
<dbReference type="EMBL" id="JANPWB010000010">
    <property type="protein sequence ID" value="KAJ1145356.1"/>
    <property type="molecule type" value="Genomic_DNA"/>
</dbReference>
<comment type="similarity">
    <text evidence="5">Belongs to the CIMIP2 family.</text>
</comment>
<protein>
    <recommendedName>
        <fullName evidence="6">Ciliary microtubule inner protein 2A-C-like domain-containing protein</fullName>
    </recommendedName>
</protein>
<keyword evidence="4" id="KW-0966">Cell projection</keyword>
<organism evidence="7 8">
    <name type="scientific">Pleurodeles waltl</name>
    <name type="common">Iberian ribbed newt</name>
    <dbReference type="NCBI Taxonomy" id="8319"/>
    <lineage>
        <taxon>Eukaryota</taxon>
        <taxon>Metazoa</taxon>
        <taxon>Chordata</taxon>
        <taxon>Craniata</taxon>
        <taxon>Vertebrata</taxon>
        <taxon>Euteleostomi</taxon>
        <taxon>Amphibia</taxon>
        <taxon>Batrachia</taxon>
        <taxon>Caudata</taxon>
        <taxon>Salamandroidea</taxon>
        <taxon>Salamandridae</taxon>
        <taxon>Pleurodelinae</taxon>
        <taxon>Pleurodeles</taxon>
    </lineage>
</organism>
<sequence>MKREPKNNFFTPDPYYIPGYSGFYPQLRYQIGSTFGTATNHLLTDPTIDKSPKSVLAPLSKPKLPWDLGRPGDYLGATSEAKQARVHTPGWADKYIPGYSGK</sequence>
<keyword evidence="3" id="KW-0206">Cytoskeleton</keyword>
<dbReference type="PANTHER" id="PTHR47299:SF1">
    <property type="entry name" value="PROTEIN FAM166A"/>
    <property type="match status" value="1"/>
</dbReference>
<evidence type="ECO:0000313" key="8">
    <source>
        <dbReference type="Proteomes" id="UP001066276"/>
    </source>
</evidence>
<evidence type="ECO:0000256" key="4">
    <source>
        <dbReference type="ARBA" id="ARBA00023273"/>
    </source>
</evidence>
<reference evidence="7" key="1">
    <citation type="journal article" date="2022" name="bioRxiv">
        <title>Sequencing and chromosome-scale assembly of the giantPleurodeles waltlgenome.</title>
        <authorList>
            <person name="Brown T."/>
            <person name="Elewa A."/>
            <person name="Iarovenko S."/>
            <person name="Subramanian E."/>
            <person name="Araus A.J."/>
            <person name="Petzold A."/>
            <person name="Susuki M."/>
            <person name="Suzuki K.-i.T."/>
            <person name="Hayashi T."/>
            <person name="Toyoda A."/>
            <person name="Oliveira C."/>
            <person name="Osipova E."/>
            <person name="Leigh N.D."/>
            <person name="Simon A."/>
            <person name="Yun M.H."/>
        </authorList>
    </citation>
    <scope>NUCLEOTIDE SEQUENCE</scope>
    <source>
        <strain evidence="7">20211129_DDA</strain>
        <tissue evidence="7">Liver</tissue>
    </source>
</reference>
<dbReference type="PANTHER" id="PTHR47299">
    <property type="entry name" value="PROTEIN FAM166A"/>
    <property type="match status" value="1"/>
</dbReference>
<evidence type="ECO:0000256" key="3">
    <source>
        <dbReference type="ARBA" id="ARBA00023212"/>
    </source>
</evidence>
<keyword evidence="8" id="KW-1185">Reference proteome</keyword>
<name>A0AAV7QXV9_PLEWA</name>
<dbReference type="Pfam" id="PF10629">
    <property type="entry name" value="CMI2B-like"/>
    <property type="match status" value="1"/>
</dbReference>
<comment type="subcellular location">
    <subcellularLocation>
        <location evidence="1">Cytoplasm</location>
        <location evidence="1">Cytoskeleton</location>
        <location evidence="1">Cilium axoneme</location>
    </subcellularLocation>
</comment>
<feature type="domain" description="Ciliary microtubule inner protein 2A-C-like" evidence="6">
    <location>
        <begin position="13"/>
        <end position="53"/>
    </location>
</feature>
<evidence type="ECO:0000259" key="6">
    <source>
        <dbReference type="Pfam" id="PF10629"/>
    </source>
</evidence>
<evidence type="ECO:0000313" key="7">
    <source>
        <dbReference type="EMBL" id="KAJ1145356.1"/>
    </source>
</evidence>
<dbReference type="GO" id="GO:0005930">
    <property type="term" value="C:axoneme"/>
    <property type="evidence" value="ECO:0007669"/>
    <property type="project" value="UniProtKB-SubCell"/>
</dbReference>
<dbReference type="Proteomes" id="UP001066276">
    <property type="component" value="Chromosome 6"/>
</dbReference>
<evidence type="ECO:0000256" key="5">
    <source>
        <dbReference type="ARBA" id="ARBA00035661"/>
    </source>
</evidence>
<dbReference type="InterPro" id="IPR018902">
    <property type="entry name" value="CMI2A-C-like_dom"/>
</dbReference>
<gene>
    <name evidence="7" type="ORF">NDU88_011645</name>
</gene>
<dbReference type="GO" id="GO:0005634">
    <property type="term" value="C:nucleus"/>
    <property type="evidence" value="ECO:0007669"/>
    <property type="project" value="TreeGrafter"/>
</dbReference>
<dbReference type="GO" id="GO:0015630">
    <property type="term" value="C:microtubule cytoskeleton"/>
    <property type="evidence" value="ECO:0007669"/>
    <property type="project" value="UniProtKB-ARBA"/>
</dbReference>